<keyword evidence="9" id="KW-1185">Reference proteome</keyword>
<dbReference type="OrthoDB" id="9804391at2"/>
<dbReference type="PANTHER" id="PTHR11921">
    <property type="entry name" value="SUCCINATE DEHYDROGENASE IRON-SULFUR PROTEIN"/>
    <property type="match status" value="1"/>
</dbReference>
<dbReference type="PANTHER" id="PTHR11921:SF41">
    <property type="entry name" value="SUCCINATE DEHYDROGENASE"/>
    <property type="match status" value="1"/>
</dbReference>
<protein>
    <submittedName>
        <fullName evidence="8">Succinate dehydrogenase subunit B</fullName>
    </submittedName>
</protein>
<dbReference type="InterPro" id="IPR009051">
    <property type="entry name" value="Helical_ferredxn"/>
</dbReference>
<sequence length="251" mass="27393">MDLTLHVWRQKGPQDKGKLETYPAKNVSPDMSFLEMLDEVNDGLIKSGKDPIAFDHDCREGICGMCSQVINGRPHGKQEKTTVCQLHMRQYNDGDEIFIEPWRAKAFPIQKDLIVDRSSLDVIMQAGGYTSCHTGGVDDANAMLIPKPTADYAMDAAECIGCGACIAACPNSSAMLFTSAKVAQLAALPQGKPEARKRVLAMTQAILDEGFGNCTNHYECEAACPKGISVKFIAKLNREYLKTMIPTSTDA</sequence>
<dbReference type="GO" id="GO:0009060">
    <property type="term" value="P:aerobic respiration"/>
    <property type="evidence" value="ECO:0007669"/>
    <property type="project" value="TreeGrafter"/>
</dbReference>
<dbReference type="NCBIfam" id="NF005746">
    <property type="entry name" value="PRK07570.1"/>
    <property type="match status" value="1"/>
</dbReference>
<dbReference type="InterPro" id="IPR017896">
    <property type="entry name" value="4Fe4S_Fe-S-bd"/>
</dbReference>
<dbReference type="SUPFAM" id="SSF46548">
    <property type="entry name" value="alpha-helical ferredoxin"/>
    <property type="match status" value="1"/>
</dbReference>
<dbReference type="AlphaFoldDB" id="A0A1H4C2L2"/>
<dbReference type="STRING" id="37625.SAMN05660420_02402"/>
<keyword evidence="5" id="KW-0411">Iron-sulfur</keyword>
<dbReference type="PROSITE" id="PS00197">
    <property type="entry name" value="2FE2S_FER_1"/>
    <property type="match status" value="1"/>
</dbReference>
<comment type="cofactor">
    <cofactor evidence="1">
        <name>[3Fe-4S] cluster</name>
        <dbReference type="ChEBI" id="CHEBI:21137"/>
    </cofactor>
</comment>
<keyword evidence="4" id="KW-0408">Iron</keyword>
<dbReference type="RefSeq" id="WP_092348782.1">
    <property type="nucleotide sequence ID" value="NZ_FNQN01000007.1"/>
</dbReference>
<evidence type="ECO:0000256" key="3">
    <source>
        <dbReference type="ARBA" id="ARBA00022723"/>
    </source>
</evidence>
<dbReference type="Pfam" id="PF13085">
    <property type="entry name" value="Fer2_3"/>
    <property type="match status" value="1"/>
</dbReference>
<dbReference type="GO" id="GO:0022904">
    <property type="term" value="P:respiratory electron transport chain"/>
    <property type="evidence" value="ECO:0007669"/>
    <property type="project" value="TreeGrafter"/>
</dbReference>
<dbReference type="EMBL" id="FNQN01000007">
    <property type="protein sequence ID" value="SEA54685.1"/>
    <property type="molecule type" value="Genomic_DNA"/>
</dbReference>
<dbReference type="Gene3D" id="3.10.20.30">
    <property type="match status" value="1"/>
</dbReference>
<feature type="domain" description="4Fe-4S ferredoxin-type" evidence="7">
    <location>
        <begin position="150"/>
        <end position="180"/>
    </location>
</feature>
<comment type="cofactor">
    <cofactor evidence="6">
        <name>[2Fe-2S] cluster</name>
        <dbReference type="ChEBI" id="CHEBI:190135"/>
    </cofactor>
</comment>
<keyword evidence="3" id="KW-0479">Metal-binding</keyword>
<dbReference type="GO" id="GO:0051537">
    <property type="term" value="F:2 iron, 2 sulfur cluster binding"/>
    <property type="evidence" value="ECO:0007669"/>
    <property type="project" value="InterPro"/>
</dbReference>
<evidence type="ECO:0000313" key="9">
    <source>
        <dbReference type="Proteomes" id="UP000199409"/>
    </source>
</evidence>
<evidence type="ECO:0000256" key="4">
    <source>
        <dbReference type="ARBA" id="ARBA00023004"/>
    </source>
</evidence>
<dbReference type="Pfam" id="PF13183">
    <property type="entry name" value="Fer4_8"/>
    <property type="match status" value="1"/>
</dbReference>
<name>A0A1H4C2L2_9BACT</name>
<evidence type="ECO:0000259" key="7">
    <source>
        <dbReference type="PROSITE" id="PS51379"/>
    </source>
</evidence>
<evidence type="ECO:0000313" key="8">
    <source>
        <dbReference type="EMBL" id="SEA54685.1"/>
    </source>
</evidence>
<dbReference type="Proteomes" id="UP000199409">
    <property type="component" value="Unassembled WGS sequence"/>
</dbReference>
<dbReference type="Gene3D" id="1.10.1060.10">
    <property type="entry name" value="Alpha-helical ferredoxin"/>
    <property type="match status" value="1"/>
</dbReference>
<dbReference type="InterPro" id="IPR050573">
    <property type="entry name" value="SDH/FRD_Iron-Sulfur"/>
</dbReference>
<dbReference type="InterPro" id="IPR025192">
    <property type="entry name" value="Succ_DH/fum_Rdtase_N"/>
</dbReference>
<evidence type="ECO:0000256" key="2">
    <source>
        <dbReference type="ARBA" id="ARBA00009433"/>
    </source>
</evidence>
<accession>A0A1H4C2L2</accession>
<evidence type="ECO:0000256" key="1">
    <source>
        <dbReference type="ARBA" id="ARBA00001927"/>
    </source>
</evidence>
<dbReference type="PROSITE" id="PS51379">
    <property type="entry name" value="4FE4S_FER_2"/>
    <property type="match status" value="1"/>
</dbReference>
<dbReference type="InterPro" id="IPR012675">
    <property type="entry name" value="Beta-grasp_dom_sf"/>
</dbReference>
<dbReference type="SUPFAM" id="SSF54292">
    <property type="entry name" value="2Fe-2S ferredoxin-like"/>
    <property type="match status" value="1"/>
</dbReference>
<dbReference type="InterPro" id="IPR006058">
    <property type="entry name" value="2Fe2S_fd_BS"/>
</dbReference>
<dbReference type="GO" id="GO:0009055">
    <property type="term" value="F:electron transfer activity"/>
    <property type="evidence" value="ECO:0007669"/>
    <property type="project" value="InterPro"/>
</dbReference>
<dbReference type="GO" id="GO:0046872">
    <property type="term" value="F:metal ion binding"/>
    <property type="evidence" value="ECO:0007669"/>
    <property type="project" value="UniProtKB-KW"/>
</dbReference>
<gene>
    <name evidence="8" type="ORF">SAMN05660420_02402</name>
</gene>
<dbReference type="PROSITE" id="PS00198">
    <property type="entry name" value="4FE4S_FER_1"/>
    <property type="match status" value="1"/>
</dbReference>
<evidence type="ECO:0000256" key="5">
    <source>
        <dbReference type="ARBA" id="ARBA00023014"/>
    </source>
</evidence>
<evidence type="ECO:0000256" key="6">
    <source>
        <dbReference type="ARBA" id="ARBA00034078"/>
    </source>
</evidence>
<reference evidence="8 9" key="1">
    <citation type="submission" date="2016-10" db="EMBL/GenBank/DDBJ databases">
        <authorList>
            <person name="de Groot N.N."/>
        </authorList>
    </citation>
    <scope>NUCLEOTIDE SEQUENCE [LARGE SCALE GENOMIC DNA]</scope>
    <source>
        <strain evidence="8 9">DSM 7343</strain>
    </source>
</reference>
<dbReference type="InterPro" id="IPR017900">
    <property type="entry name" value="4Fe4S_Fe_S_CS"/>
</dbReference>
<dbReference type="InterPro" id="IPR036010">
    <property type="entry name" value="2Fe-2S_ferredoxin-like_sf"/>
</dbReference>
<organism evidence="8 9">
    <name type="scientific">Desulfuromusa kysingii</name>
    <dbReference type="NCBI Taxonomy" id="37625"/>
    <lineage>
        <taxon>Bacteria</taxon>
        <taxon>Pseudomonadati</taxon>
        <taxon>Thermodesulfobacteriota</taxon>
        <taxon>Desulfuromonadia</taxon>
        <taxon>Desulfuromonadales</taxon>
        <taxon>Geopsychrobacteraceae</taxon>
        <taxon>Desulfuromusa</taxon>
    </lineage>
</organism>
<proteinExistence type="inferred from homology"/>
<comment type="similarity">
    <text evidence="2">Belongs to the succinate dehydrogenase/fumarate reductase iron-sulfur protein family.</text>
</comment>